<feature type="compositionally biased region" description="Basic and acidic residues" evidence="1">
    <location>
        <begin position="42"/>
        <end position="58"/>
    </location>
</feature>
<name>A0AAW2BKL9_9ROSI</name>
<evidence type="ECO:0000313" key="2">
    <source>
        <dbReference type="EMBL" id="KAK9986352.1"/>
    </source>
</evidence>
<gene>
    <name evidence="2" type="ORF">SO802_031303</name>
</gene>
<accession>A0AAW2BKL9</accession>
<dbReference type="EMBL" id="JAZDWU010000011">
    <property type="protein sequence ID" value="KAK9986352.1"/>
    <property type="molecule type" value="Genomic_DNA"/>
</dbReference>
<evidence type="ECO:0000256" key="1">
    <source>
        <dbReference type="SAM" id="MobiDB-lite"/>
    </source>
</evidence>
<reference evidence="2 3" key="1">
    <citation type="submission" date="2024-01" db="EMBL/GenBank/DDBJ databases">
        <title>A telomere-to-telomere, gap-free genome of sweet tea (Lithocarpus litseifolius).</title>
        <authorList>
            <person name="Zhou J."/>
        </authorList>
    </citation>
    <scope>NUCLEOTIDE SEQUENCE [LARGE SCALE GENOMIC DNA]</scope>
    <source>
        <strain evidence="2">Zhou-2022a</strain>
        <tissue evidence="2">Leaf</tissue>
    </source>
</reference>
<evidence type="ECO:0000313" key="3">
    <source>
        <dbReference type="Proteomes" id="UP001459277"/>
    </source>
</evidence>
<keyword evidence="3" id="KW-1185">Reference proteome</keyword>
<proteinExistence type="predicted"/>
<dbReference type="AlphaFoldDB" id="A0AAW2BKL9"/>
<sequence>MNECKLRCPNTIVVDHTSCYHGSKRGQAVTIERLLLDIPSHTGKEGNAHEAPAEREGLPGRMPMGVGFFEKVRFDSET</sequence>
<comment type="caution">
    <text evidence="2">The sequence shown here is derived from an EMBL/GenBank/DDBJ whole genome shotgun (WGS) entry which is preliminary data.</text>
</comment>
<protein>
    <submittedName>
        <fullName evidence="2">Uncharacterized protein</fullName>
    </submittedName>
</protein>
<dbReference type="Proteomes" id="UP001459277">
    <property type="component" value="Unassembled WGS sequence"/>
</dbReference>
<feature type="region of interest" description="Disordered" evidence="1">
    <location>
        <begin position="40"/>
        <end position="62"/>
    </location>
</feature>
<organism evidence="2 3">
    <name type="scientific">Lithocarpus litseifolius</name>
    <dbReference type="NCBI Taxonomy" id="425828"/>
    <lineage>
        <taxon>Eukaryota</taxon>
        <taxon>Viridiplantae</taxon>
        <taxon>Streptophyta</taxon>
        <taxon>Embryophyta</taxon>
        <taxon>Tracheophyta</taxon>
        <taxon>Spermatophyta</taxon>
        <taxon>Magnoliopsida</taxon>
        <taxon>eudicotyledons</taxon>
        <taxon>Gunneridae</taxon>
        <taxon>Pentapetalae</taxon>
        <taxon>rosids</taxon>
        <taxon>fabids</taxon>
        <taxon>Fagales</taxon>
        <taxon>Fagaceae</taxon>
        <taxon>Lithocarpus</taxon>
    </lineage>
</organism>